<proteinExistence type="inferred from homology"/>
<sequence>MILKDSLEDYTEVEFLEFLRALYEERDDMSADNYDAFILKGVEHFERVTQHPDRSDVIFYPKEGQESSPEGVLRVVKEWIALSGKRGFKSK</sequence>
<dbReference type="InterPro" id="IPR000290">
    <property type="entry name" value="Colicin_pyocin"/>
</dbReference>
<dbReference type="Pfam" id="PF01320">
    <property type="entry name" value="Colicin_Pyocin"/>
    <property type="match status" value="1"/>
</dbReference>
<keyword evidence="4" id="KW-1185">Reference proteome</keyword>
<organism evidence="3 4">
    <name type="scientific">Pseudomonas aphyarum</name>
    <dbReference type="NCBI Taxonomy" id="2942629"/>
    <lineage>
        <taxon>Bacteria</taxon>
        <taxon>Pseudomonadati</taxon>
        <taxon>Pseudomonadota</taxon>
        <taxon>Gammaproteobacteria</taxon>
        <taxon>Pseudomonadales</taxon>
        <taxon>Pseudomonadaceae</taxon>
        <taxon>Pseudomonas</taxon>
    </lineage>
</organism>
<comment type="caution">
    <text evidence="3">The sequence shown here is derived from an EMBL/GenBank/DDBJ whole genome shotgun (WGS) entry which is preliminary data.</text>
</comment>
<dbReference type="EMBL" id="JAMDGS010000012">
    <property type="protein sequence ID" value="MDD1126583.1"/>
    <property type="molecule type" value="Genomic_DNA"/>
</dbReference>
<accession>A0ABT5PRN7</accession>
<dbReference type="Gene3D" id="1.10.1200.20">
    <property type="entry name" value="Colicin E immunity protein"/>
    <property type="match status" value="1"/>
</dbReference>
<name>A0ABT5PRN7_9PSED</name>
<dbReference type="SUPFAM" id="SSF47345">
    <property type="entry name" value="Colicin E immunity proteins"/>
    <property type="match status" value="1"/>
</dbReference>
<evidence type="ECO:0000256" key="1">
    <source>
        <dbReference type="ARBA" id="ARBA00009346"/>
    </source>
</evidence>
<protein>
    <submittedName>
        <fullName evidence="3">Bacteriocin immunity protein</fullName>
    </submittedName>
</protein>
<dbReference type="RefSeq" id="WP_273896586.1">
    <property type="nucleotide sequence ID" value="NZ_JAMDGS010000012.1"/>
</dbReference>
<comment type="similarity">
    <text evidence="1">Belongs to the colicins ColE2/ColE8/ColE9 and pyocins S1/S2 family.</text>
</comment>
<evidence type="ECO:0000313" key="3">
    <source>
        <dbReference type="EMBL" id="MDD1126583.1"/>
    </source>
</evidence>
<reference evidence="3" key="1">
    <citation type="submission" date="2022-05" db="EMBL/GenBank/DDBJ databases">
        <title>Novel Pseudomonas spp. Isolated from a Rainbow Trout Aquaculture Facility.</title>
        <authorList>
            <person name="Testerman T."/>
            <person name="Graf J."/>
        </authorList>
    </citation>
    <scope>NUCLEOTIDE SEQUENCE</scope>
    <source>
        <strain evidence="3">ID386</strain>
    </source>
</reference>
<gene>
    <name evidence="3" type="ORF">M5G18_18440</name>
</gene>
<evidence type="ECO:0000313" key="4">
    <source>
        <dbReference type="Proteomes" id="UP001150531"/>
    </source>
</evidence>
<dbReference type="CDD" id="cd16363">
    <property type="entry name" value="Col_Im_like"/>
    <property type="match status" value="1"/>
</dbReference>
<dbReference type="PRINTS" id="PR01299">
    <property type="entry name" value="PYOCIN"/>
</dbReference>
<evidence type="ECO:0000256" key="2">
    <source>
        <dbReference type="ARBA" id="ARBA00023025"/>
    </source>
</evidence>
<dbReference type="InterPro" id="IPR035900">
    <property type="entry name" value="Colicin_E_sf"/>
</dbReference>
<dbReference type="Proteomes" id="UP001150531">
    <property type="component" value="Unassembled WGS sequence"/>
</dbReference>
<keyword evidence="2" id="KW-0079">Bacteriocin immunity</keyword>